<feature type="domain" description="PPM-type phosphatase" evidence="3">
    <location>
        <begin position="155"/>
        <end position="367"/>
    </location>
</feature>
<reference evidence="4 5" key="1">
    <citation type="submission" date="2019-05" db="EMBL/GenBank/DDBJ databases">
        <authorList>
            <person name="Lee S.D."/>
        </authorList>
    </citation>
    <scope>NUCLEOTIDE SEQUENCE [LARGE SCALE GENOMIC DNA]</scope>
    <source>
        <strain evidence="4 5">C5-26</strain>
    </source>
</reference>
<dbReference type="Gene3D" id="3.60.40.10">
    <property type="entry name" value="PPM-type phosphatase domain"/>
    <property type="match status" value="1"/>
</dbReference>
<dbReference type="EMBL" id="VCQV01000005">
    <property type="protein sequence ID" value="TWP37666.1"/>
    <property type="molecule type" value="Genomic_DNA"/>
</dbReference>
<keyword evidence="2" id="KW-0472">Membrane</keyword>
<feature type="transmembrane region" description="Helical" evidence="2">
    <location>
        <begin position="28"/>
        <end position="48"/>
    </location>
</feature>
<dbReference type="OrthoDB" id="4935951at2"/>
<dbReference type="RefSeq" id="WP_146315733.1">
    <property type="nucleotide sequence ID" value="NZ_VCQV01000005.1"/>
</dbReference>
<dbReference type="GO" id="GO:0016791">
    <property type="term" value="F:phosphatase activity"/>
    <property type="evidence" value="ECO:0007669"/>
    <property type="project" value="TreeGrafter"/>
</dbReference>
<gene>
    <name evidence="4" type="ORF">FGL98_05535</name>
</gene>
<feature type="transmembrane region" description="Helical" evidence="2">
    <location>
        <begin position="54"/>
        <end position="71"/>
    </location>
</feature>
<dbReference type="PANTHER" id="PTHR43156">
    <property type="entry name" value="STAGE II SPORULATION PROTEIN E-RELATED"/>
    <property type="match status" value="1"/>
</dbReference>
<sequence>MVIDVSLAPRRLTRPALRAVDASPDRRPAVTSLLVVATILALLAGVALPSPALSVAYASLVPIVVTAGLFLSARQMAGVFGAVLMAALALSVVGDHAMRDNYVGGLLVTMTLLMLVDHRRSRAGVPQAVGSSMLVDLRERLRIQGRLPMLPSGWSVESSVQAAHGDSFSGDFVVGNTPTPDRFEVALVDVSGKGTAAGTRSLLVRGAFAGLLGALEPDRFLPAANDYLVRQGWPEGFATAIHASIDLVTGDYTVGSAGHPAAVHFQAGCGQWTPVRGTSGVLLGVLEGQGSEDFPRTSGRLERGDALLLYSDGVIEMPGVDIMQGLDRMLGYADRAVATGLPGAAARICASARAGETDDRAVVLISRG</sequence>
<feature type="transmembrane region" description="Helical" evidence="2">
    <location>
        <begin position="76"/>
        <end position="94"/>
    </location>
</feature>
<dbReference type="Proteomes" id="UP000320244">
    <property type="component" value="Unassembled WGS sequence"/>
</dbReference>
<dbReference type="PANTHER" id="PTHR43156:SF2">
    <property type="entry name" value="STAGE II SPORULATION PROTEIN E"/>
    <property type="match status" value="1"/>
</dbReference>
<keyword evidence="2" id="KW-1133">Transmembrane helix</keyword>
<evidence type="ECO:0000256" key="2">
    <source>
        <dbReference type="SAM" id="Phobius"/>
    </source>
</evidence>
<evidence type="ECO:0000256" key="1">
    <source>
        <dbReference type="ARBA" id="ARBA00022801"/>
    </source>
</evidence>
<keyword evidence="5" id="KW-1185">Reference proteome</keyword>
<name>A0A563E579_9MICO</name>
<dbReference type="InterPro" id="IPR052016">
    <property type="entry name" value="Bact_Sigma-Reg"/>
</dbReference>
<accession>A0A563E579</accession>
<dbReference type="InterPro" id="IPR036457">
    <property type="entry name" value="PPM-type-like_dom_sf"/>
</dbReference>
<dbReference type="Pfam" id="PF07228">
    <property type="entry name" value="SpoIIE"/>
    <property type="match status" value="1"/>
</dbReference>
<dbReference type="InterPro" id="IPR001932">
    <property type="entry name" value="PPM-type_phosphatase-like_dom"/>
</dbReference>
<protein>
    <submittedName>
        <fullName evidence="4">Serine/threonine-protein phosphatase</fullName>
    </submittedName>
</protein>
<comment type="caution">
    <text evidence="4">The sequence shown here is derived from an EMBL/GenBank/DDBJ whole genome shotgun (WGS) entry which is preliminary data.</text>
</comment>
<dbReference type="SUPFAM" id="SSF81606">
    <property type="entry name" value="PP2C-like"/>
    <property type="match status" value="1"/>
</dbReference>
<dbReference type="AlphaFoldDB" id="A0A563E579"/>
<dbReference type="SMART" id="SM00331">
    <property type="entry name" value="PP2C_SIG"/>
    <property type="match status" value="1"/>
</dbReference>
<proteinExistence type="predicted"/>
<keyword evidence="1" id="KW-0378">Hydrolase</keyword>
<organism evidence="4 5">
    <name type="scientific">Leekyejoonella antrihumi</name>
    <dbReference type="NCBI Taxonomy" id="1660198"/>
    <lineage>
        <taxon>Bacteria</taxon>
        <taxon>Bacillati</taxon>
        <taxon>Actinomycetota</taxon>
        <taxon>Actinomycetes</taxon>
        <taxon>Micrococcales</taxon>
        <taxon>Dermacoccaceae</taxon>
        <taxon>Leekyejoonella</taxon>
    </lineage>
</organism>
<evidence type="ECO:0000259" key="3">
    <source>
        <dbReference type="SMART" id="SM00331"/>
    </source>
</evidence>
<keyword evidence="2" id="KW-0812">Transmembrane</keyword>
<evidence type="ECO:0000313" key="5">
    <source>
        <dbReference type="Proteomes" id="UP000320244"/>
    </source>
</evidence>
<evidence type="ECO:0000313" key="4">
    <source>
        <dbReference type="EMBL" id="TWP37666.1"/>
    </source>
</evidence>
<reference evidence="4 5" key="2">
    <citation type="submission" date="2019-08" db="EMBL/GenBank/DDBJ databases">
        <title>Jejuicoccus antrihumi gen. nov., sp. nov., a new member of the family Dermacoccaceae isolated from a cave.</title>
        <authorList>
            <person name="Schumann P."/>
            <person name="Kim I.S."/>
        </authorList>
    </citation>
    <scope>NUCLEOTIDE SEQUENCE [LARGE SCALE GENOMIC DNA]</scope>
    <source>
        <strain evidence="4 5">C5-26</strain>
    </source>
</reference>